<keyword evidence="1" id="KW-0472">Membrane</keyword>
<evidence type="ECO:0000313" key="2">
    <source>
        <dbReference type="EMBL" id="TDT36530.1"/>
    </source>
</evidence>
<feature type="transmembrane region" description="Helical" evidence="1">
    <location>
        <begin position="5"/>
        <end position="22"/>
    </location>
</feature>
<dbReference type="RefSeq" id="WP_133737323.1">
    <property type="nucleotide sequence ID" value="NZ_SOAX01000011.1"/>
</dbReference>
<proteinExistence type="predicted"/>
<dbReference type="EMBL" id="SOAX01000011">
    <property type="protein sequence ID" value="TDT36530.1"/>
    <property type="molecule type" value="Genomic_DNA"/>
</dbReference>
<dbReference type="Proteomes" id="UP000295830">
    <property type="component" value="Unassembled WGS sequence"/>
</dbReference>
<accession>A0A4R7JFK6</accession>
<dbReference type="AlphaFoldDB" id="A0A4R7JFK6"/>
<keyword evidence="1" id="KW-0812">Transmembrane</keyword>
<comment type="caution">
    <text evidence="2">The sequence shown here is derived from an EMBL/GenBank/DDBJ whole genome shotgun (WGS) entry which is preliminary data.</text>
</comment>
<keyword evidence="3" id="KW-1185">Reference proteome</keyword>
<gene>
    <name evidence="2" type="ORF">DES49_3105</name>
</gene>
<evidence type="ECO:0000313" key="3">
    <source>
        <dbReference type="Proteomes" id="UP000295830"/>
    </source>
</evidence>
<organism evidence="2 3">
    <name type="scientific">Halospina denitrificans</name>
    <dbReference type="NCBI Taxonomy" id="332522"/>
    <lineage>
        <taxon>Bacteria</taxon>
        <taxon>Pseudomonadati</taxon>
        <taxon>Pseudomonadota</taxon>
        <taxon>Gammaproteobacteria</taxon>
        <taxon>Halospina</taxon>
    </lineage>
</organism>
<protein>
    <submittedName>
        <fullName evidence="2">Uncharacterized protein</fullName>
    </submittedName>
</protein>
<evidence type="ECO:0000256" key="1">
    <source>
        <dbReference type="SAM" id="Phobius"/>
    </source>
</evidence>
<keyword evidence="1" id="KW-1133">Transmembrane helix</keyword>
<name>A0A4R7JFK6_9GAMM</name>
<reference evidence="2 3" key="1">
    <citation type="submission" date="2019-03" db="EMBL/GenBank/DDBJ databases">
        <title>Genomic Encyclopedia of Type Strains, Phase IV (KMG-IV): sequencing the most valuable type-strain genomes for metagenomic binning, comparative biology and taxonomic classification.</title>
        <authorList>
            <person name="Goeker M."/>
        </authorList>
    </citation>
    <scope>NUCLEOTIDE SEQUENCE [LARGE SCALE GENOMIC DNA]</scope>
    <source>
        <strain evidence="2 3">DSM 15505</strain>
    </source>
</reference>
<sequence length="173" mass="19858">MYRRLLIPVIFIGGLIVLNNYYSLAVTIYAGAAVILSRTIYVLSRKAGRDRIFGLLFWNRILAECEDYSELPEHPITGTGKINDFVYRFGVYIGKEGIFVSNLSSVRKRKILIFWYKIERIEVWRRKGCAIEHATVILKSGNNFKEIILPWCIDYNDVVPSYIGVSGLKKASE</sequence>